<dbReference type="SUPFAM" id="SSF55804">
    <property type="entry name" value="Phoshotransferase/anion transport protein"/>
    <property type="match status" value="1"/>
</dbReference>
<dbReference type="Gene3D" id="3.40.930.10">
    <property type="entry name" value="Mannitol-specific EII, Chain A"/>
    <property type="match status" value="1"/>
</dbReference>
<feature type="non-terminal residue" evidence="3">
    <location>
        <position position="1"/>
    </location>
</feature>
<evidence type="ECO:0000313" key="4">
    <source>
        <dbReference type="Proteomes" id="UP000327493"/>
    </source>
</evidence>
<feature type="compositionally biased region" description="Basic residues" evidence="1">
    <location>
        <begin position="68"/>
        <end position="78"/>
    </location>
</feature>
<feature type="region of interest" description="Disordered" evidence="1">
    <location>
        <begin position="57"/>
        <end position="119"/>
    </location>
</feature>
<dbReference type="EMBL" id="VOFY01000040">
    <property type="protein sequence ID" value="KAA8579201.1"/>
    <property type="molecule type" value="Genomic_DNA"/>
</dbReference>
<name>A0A5J5CFV0_9PERO</name>
<dbReference type="Pfam" id="PF07565">
    <property type="entry name" value="Band_3_cyto"/>
    <property type="match status" value="1"/>
</dbReference>
<feature type="non-terminal residue" evidence="3">
    <location>
        <position position="276"/>
    </location>
</feature>
<dbReference type="Proteomes" id="UP000327493">
    <property type="component" value="Unassembled WGS sequence"/>
</dbReference>
<gene>
    <name evidence="3" type="ORF">FQN60_000023</name>
</gene>
<accession>A0A5J5CFV0</accession>
<dbReference type="GO" id="GO:0008509">
    <property type="term" value="F:monoatomic anion transmembrane transporter activity"/>
    <property type="evidence" value="ECO:0007669"/>
    <property type="project" value="InterPro"/>
</dbReference>
<evidence type="ECO:0000256" key="1">
    <source>
        <dbReference type="SAM" id="MobiDB-lite"/>
    </source>
</evidence>
<evidence type="ECO:0000259" key="2">
    <source>
        <dbReference type="Pfam" id="PF07565"/>
    </source>
</evidence>
<sequence>VFHGFTEVAVCGGAVTWTFFRGLQRHLVETREATVQVGVSFIFHVRMDHHDWQQGRKAQPVYIGVPVSHRRKRRRHRSTASDPDRDTRRSHYDHHTHREPPPRGYYHAGDEPYDEHDEGVDFCPGLEETCTFLPAGRMAQDDNTPTPTIFTEMDTLQNEGGEIEWKESASLFELRTCLQTGSILLDLEGYSLPQIVDEIVDRQIADGLVHPDLKEKISFVLLRKHRHQTKKPIHRSLADIGKSSSAAAPSEFVFTPRPPIPKSHLNFLIKPFVFCH</sequence>
<dbReference type="GO" id="GO:0016020">
    <property type="term" value="C:membrane"/>
    <property type="evidence" value="ECO:0007669"/>
    <property type="project" value="InterPro"/>
</dbReference>
<dbReference type="InterPro" id="IPR013769">
    <property type="entry name" value="Band3_cytoplasmic_dom"/>
</dbReference>
<dbReference type="AlphaFoldDB" id="A0A5J5CFV0"/>
<evidence type="ECO:0000313" key="3">
    <source>
        <dbReference type="EMBL" id="KAA8579201.1"/>
    </source>
</evidence>
<dbReference type="InterPro" id="IPR016152">
    <property type="entry name" value="PTrfase/Anion_transptr"/>
</dbReference>
<comment type="caution">
    <text evidence="3">The sequence shown here is derived from an EMBL/GenBank/DDBJ whole genome shotgun (WGS) entry which is preliminary data.</text>
</comment>
<feature type="domain" description="Band 3 cytoplasmic" evidence="2">
    <location>
        <begin position="170"/>
        <end position="248"/>
    </location>
</feature>
<protein>
    <recommendedName>
        <fullName evidence="2">Band 3 cytoplasmic domain-containing protein</fullName>
    </recommendedName>
</protein>
<organism evidence="3 4">
    <name type="scientific">Etheostoma spectabile</name>
    <name type="common">orangethroat darter</name>
    <dbReference type="NCBI Taxonomy" id="54343"/>
    <lineage>
        <taxon>Eukaryota</taxon>
        <taxon>Metazoa</taxon>
        <taxon>Chordata</taxon>
        <taxon>Craniata</taxon>
        <taxon>Vertebrata</taxon>
        <taxon>Euteleostomi</taxon>
        <taxon>Actinopterygii</taxon>
        <taxon>Neopterygii</taxon>
        <taxon>Teleostei</taxon>
        <taxon>Neoteleostei</taxon>
        <taxon>Acanthomorphata</taxon>
        <taxon>Eupercaria</taxon>
        <taxon>Perciformes</taxon>
        <taxon>Percoidei</taxon>
        <taxon>Percidae</taxon>
        <taxon>Etheostomatinae</taxon>
        <taxon>Etheostoma</taxon>
    </lineage>
</organism>
<reference evidence="3 4" key="1">
    <citation type="submission" date="2019-08" db="EMBL/GenBank/DDBJ databases">
        <title>A chromosome-level genome assembly, high-density linkage maps, and genome scans reveal the genomic architecture of hybrid incompatibilities underlying speciation via character displacement in darters (Percidae: Etheostominae).</title>
        <authorList>
            <person name="Moran R.L."/>
            <person name="Catchen J.M."/>
            <person name="Fuller R.C."/>
        </authorList>
    </citation>
    <scope>NUCLEOTIDE SEQUENCE [LARGE SCALE GENOMIC DNA]</scope>
    <source>
        <strain evidence="3">EspeVRDwgs_2016</strain>
        <tissue evidence="3">Muscle</tissue>
    </source>
</reference>
<proteinExistence type="predicted"/>
<keyword evidence="4" id="KW-1185">Reference proteome</keyword>